<keyword evidence="2" id="KW-1185">Reference proteome</keyword>
<dbReference type="EMBL" id="VFOQ01000001">
    <property type="protein sequence ID" value="TQL58913.1"/>
    <property type="molecule type" value="Genomic_DNA"/>
</dbReference>
<organism evidence="1 2">
    <name type="scientific">Oryzihumus leptocrescens</name>
    <dbReference type="NCBI Taxonomy" id="297536"/>
    <lineage>
        <taxon>Bacteria</taxon>
        <taxon>Bacillati</taxon>
        <taxon>Actinomycetota</taxon>
        <taxon>Actinomycetes</taxon>
        <taxon>Micrococcales</taxon>
        <taxon>Intrasporangiaceae</taxon>
        <taxon>Oryzihumus</taxon>
    </lineage>
</organism>
<name>A0A542ZEZ0_9MICO</name>
<comment type="caution">
    <text evidence="1">The sequence shown here is derived from an EMBL/GenBank/DDBJ whole genome shotgun (WGS) entry which is preliminary data.</text>
</comment>
<dbReference type="Proteomes" id="UP000319514">
    <property type="component" value="Unassembled WGS sequence"/>
</dbReference>
<accession>A0A542ZEZ0</accession>
<evidence type="ECO:0000313" key="2">
    <source>
        <dbReference type="Proteomes" id="UP000319514"/>
    </source>
</evidence>
<dbReference type="AlphaFoldDB" id="A0A542ZEZ0"/>
<proteinExistence type="predicted"/>
<protein>
    <submittedName>
        <fullName evidence="1">Uncharacterized protein</fullName>
    </submittedName>
</protein>
<evidence type="ECO:0000313" key="1">
    <source>
        <dbReference type="EMBL" id="TQL58913.1"/>
    </source>
</evidence>
<sequence length="82" mass="9113">MTVPAATFISMESTVLVILNDGKYEEFEIPAEHQSVAWSMENGRLKIQAFKKKDDGTYVGGLILAEFSSGSWLGVRRVNYPS</sequence>
<reference evidence="1 2" key="1">
    <citation type="submission" date="2019-06" db="EMBL/GenBank/DDBJ databases">
        <title>Sequencing the genomes of 1000 actinobacteria strains.</title>
        <authorList>
            <person name="Klenk H.-P."/>
        </authorList>
    </citation>
    <scope>NUCLEOTIDE SEQUENCE [LARGE SCALE GENOMIC DNA]</scope>
    <source>
        <strain evidence="1 2">DSM 18082</strain>
    </source>
</reference>
<gene>
    <name evidence="1" type="ORF">FB474_0254</name>
</gene>